<keyword evidence="3" id="KW-1185">Reference proteome</keyword>
<feature type="compositionally biased region" description="Low complexity" evidence="1">
    <location>
        <begin position="69"/>
        <end position="82"/>
    </location>
</feature>
<feature type="region of interest" description="Disordered" evidence="1">
    <location>
        <begin position="63"/>
        <end position="82"/>
    </location>
</feature>
<proteinExistence type="predicted"/>
<accession>A0AAD8ZZI9</accession>
<reference evidence="2" key="1">
    <citation type="submission" date="2023-01" db="EMBL/GenBank/DDBJ databases">
        <title>Colletotrichum chrysophilum M932 genome sequence.</title>
        <authorList>
            <person name="Baroncelli R."/>
        </authorList>
    </citation>
    <scope>NUCLEOTIDE SEQUENCE</scope>
    <source>
        <strain evidence="2">M932</strain>
    </source>
</reference>
<name>A0AAD8ZZI9_9PEZI</name>
<evidence type="ECO:0000313" key="2">
    <source>
        <dbReference type="EMBL" id="KAK1838348.1"/>
    </source>
</evidence>
<evidence type="ECO:0000313" key="3">
    <source>
        <dbReference type="Proteomes" id="UP001243330"/>
    </source>
</evidence>
<organism evidence="2 3">
    <name type="scientific">Colletotrichum chrysophilum</name>
    <dbReference type="NCBI Taxonomy" id="1836956"/>
    <lineage>
        <taxon>Eukaryota</taxon>
        <taxon>Fungi</taxon>
        <taxon>Dikarya</taxon>
        <taxon>Ascomycota</taxon>
        <taxon>Pezizomycotina</taxon>
        <taxon>Sordariomycetes</taxon>
        <taxon>Hypocreomycetidae</taxon>
        <taxon>Glomerellales</taxon>
        <taxon>Glomerellaceae</taxon>
        <taxon>Colletotrichum</taxon>
        <taxon>Colletotrichum gloeosporioides species complex</taxon>
    </lineage>
</organism>
<evidence type="ECO:0000256" key="1">
    <source>
        <dbReference type="SAM" id="MobiDB-lite"/>
    </source>
</evidence>
<gene>
    <name evidence="2" type="ORF">CCHR01_19026</name>
</gene>
<dbReference type="Proteomes" id="UP001243330">
    <property type="component" value="Unassembled WGS sequence"/>
</dbReference>
<sequence length="139" mass="15071">MAVAQSVDNLVACFEGPRKQIAREATTYVIQALRRILGNETATPAPSRNWADVASSAIMAGTAPAPACTRNPTRTQAPTQTQALPHPKEGLRIFARIPEEGLAAERKHAPFTLHRTVCQALRLQLADITHTDHNVMATL</sequence>
<dbReference type="AlphaFoldDB" id="A0AAD8ZZI9"/>
<comment type="caution">
    <text evidence="2">The sequence shown here is derived from an EMBL/GenBank/DDBJ whole genome shotgun (WGS) entry which is preliminary data.</text>
</comment>
<protein>
    <submittedName>
        <fullName evidence="2">Uncharacterized protein</fullName>
    </submittedName>
</protein>
<dbReference type="EMBL" id="JAQOWY010000848">
    <property type="protein sequence ID" value="KAK1838348.1"/>
    <property type="molecule type" value="Genomic_DNA"/>
</dbReference>